<evidence type="ECO:0000256" key="1">
    <source>
        <dbReference type="SAM" id="SignalP"/>
    </source>
</evidence>
<dbReference type="Gene3D" id="2.60.120.560">
    <property type="entry name" value="Exo-inulinase, domain 1"/>
    <property type="match status" value="1"/>
</dbReference>
<evidence type="ECO:0000313" key="4">
    <source>
        <dbReference type="Proteomes" id="UP000480178"/>
    </source>
</evidence>
<dbReference type="Pfam" id="PF06439">
    <property type="entry name" value="3keto-disac_hyd"/>
    <property type="match status" value="1"/>
</dbReference>
<evidence type="ECO:0000313" key="3">
    <source>
        <dbReference type="EMBL" id="QHT65708.1"/>
    </source>
</evidence>
<feature type="domain" description="3-keto-alpha-glucoside-1,2-lyase/3-keto-2-hydroxy-glucal hydratase" evidence="2">
    <location>
        <begin position="26"/>
        <end position="229"/>
    </location>
</feature>
<feature type="signal peptide" evidence="1">
    <location>
        <begin position="1"/>
        <end position="21"/>
    </location>
</feature>
<dbReference type="InterPro" id="IPR010496">
    <property type="entry name" value="AL/BT2_dom"/>
</dbReference>
<keyword evidence="1" id="KW-0732">Signal</keyword>
<accession>A0A6C0GCV1</accession>
<dbReference type="KEGG" id="rhoz:GXP67_03015"/>
<protein>
    <submittedName>
        <fullName evidence="3">DUF1080 domain-containing protein</fullName>
    </submittedName>
</protein>
<reference evidence="3 4" key="1">
    <citation type="submission" date="2020-01" db="EMBL/GenBank/DDBJ databases">
        <authorList>
            <person name="Kim M.K."/>
        </authorList>
    </citation>
    <scope>NUCLEOTIDE SEQUENCE [LARGE SCALE GENOMIC DNA]</scope>
    <source>
        <strain evidence="3 4">172606-1</strain>
    </source>
</reference>
<proteinExistence type="predicted"/>
<keyword evidence="4" id="KW-1185">Reference proteome</keyword>
<dbReference type="EMBL" id="CP048222">
    <property type="protein sequence ID" value="QHT65708.1"/>
    <property type="molecule type" value="Genomic_DNA"/>
</dbReference>
<dbReference type="GO" id="GO:0016787">
    <property type="term" value="F:hydrolase activity"/>
    <property type="evidence" value="ECO:0007669"/>
    <property type="project" value="InterPro"/>
</dbReference>
<feature type="chain" id="PRO_5025434600" evidence="1">
    <location>
        <begin position="22"/>
        <end position="231"/>
    </location>
</feature>
<evidence type="ECO:0000259" key="2">
    <source>
        <dbReference type="Pfam" id="PF06439"/>
    </source>
</evidence>
<organism evidence="3 4">
    <name type="scientific">Rhodocytophaga rosea</name>
    <dbReference type="NCBI Taxonomy" id="2704465"/>
    <lineage>
        <taxon>Bacteria</taxon>
        <taxon>Pseudomonadati</taxon>
        <taxon>Bacteroidota</taxon>
        <taxon>Cytophagia</taxon>
        <taxon>Cytophagales</taxon>
        <taxon>Rhodocytophagaceae</taxon>
        <taxon>Rhodocytophaga</taxon>
    </lineage>
</organism>
<dbReference type="AlphaFoldDB" id="A0A6C0GCV1"/>
<dbReference type="RefSeq" id="WP_162441788.1">
    <property type="nucleotide sequence ID" value="NZ_CP048222.1"/>
</dbReference>
<gene>
    <name evidence="3" type="ORF">GXP67_03015</name>
</gene>
<sequence length="231" mass="26570">MKRISFYLLVLLSIWSWQASAQKSEKWVTLFDGKSTDQLRGYKLKGFPDQAWKVEEGALVTQTGVPNIDLVTKDTYKDFELMFDWKVSKAGNGGVFFHMQEVADMQSGNGNSANWLDNFEMQILDDIDFNDKEPKRSAGSLYDLITPQNKKLKPVGEYNQARLVVNKGHVEHWLNGVKVVEYQIGSDALNQLISNSKFKENPEFARSTEGHIMFQHHGQKIWLRNIKVRKL</sequence>
<name>A0A6C0GCV1_9BACT</name>
<dbReference type="Proteomes" id="UP000480178">
    <property type="component" value="Chromosome"/>
</dbReference>